<dbReference type="OrthoDB" id="10371775at2759"/>
<dbReference type="EMBL" id="KZ666217">
    <property type="protein sequence ID" value="PPR95638.1"/>
    <property type="molecule type" value="Genomic_DNA"/>
</dbReference>
<gene>
    <name evidence="2" type="ORF">GOBAR_AA25033</name>
</gene>
<accession>A0A2P5WX12</accession>
<sequence>MADATGGRPSTDIGRATKKVRRRLESSQDVDDPNVNGNGRQILNPDNARISYKATLMRTGHELGQQPSLEDDFDLQDWDVVTEAVDGVLSTTFLNRVHKFIECKMSRIVIVKLLRSRIGFNALINKITLLGKPKGAFQLMDLENEFYLVRFNDTFDYNNALIGGLSVVYGLLEGFYSEVLLCAIRRIIGMVIKLDINTNLKVKESLGLTAVNKGIQKRVEEEAFGPWMLVERHHCGKDWSNDRLDKMITKSVSGVKKMGQSGKGKGVFVGHRPKVGQKVLKPNNFIRDPSGPNQQYFDDGSTMACDKMKEVIERGFELVQILSHLNSVKHLAVQFGGGDSARVSSVKESMGMMMGQRYGL</sequence>
<reference evidence="2 3" key="1">
    <citation type="submission" date="2015-01" db="EMBL/GenBank/DDBJ databases">
        <title>Genome of allotetraploid Gossypium barbadense reveals genomic plasticity and fiber elongation in cotton evolution.</title>
        <authorList>
            <person name="Chen X."/>
            <person name="Liu X."/>
            <person name="Zhao B."/>
            <person name="Zheng H."/>
            <person name="Hu Y."/>
            <person name="Lu G."/>
            <person name="Yang C."/>
            <person name="Chen J."/>
            <person name="Shan C."/>
            <person name="Zhang L."/>
            <person name="Zhou Y."/>
            <person name="Wang L."/>
            <person name="Guo W."/>
            <person name="Bai Y."/>
            <person name="Ruan J."/>
            <person name="Shangguan X."/>
            <person name="Mao Y."/>
            <person name="Jiang J."/>
            <person name="Zhu Y."/>
            <person name="Lei J."/>
            <person name="Kang H."/>
            <person name="Chen S."/>
            <person name="He X."/>
            <person name="Wang R."/>
            <person name="Wang Y."/>
            <person name="Chen J."/>
            <person name="Wang L."/>
            <person name="Yu S."/>
            <person name="Wang B."/>
            <person name="Wei J."/>
            <person name="Song S."/>
            <person name="Lu X."/>
            <person name="Gao Z."/>
            <person name="Gu W."/>
            <person name="Deng X."/>
            <person name="Ma D."/>
            <person name="Wang S."/>
            <person name="Liang W."/>
            <person name="Fang L."/>
            <person name="Cai C."/>
            <person name="Zhu X."/>
            <person name="Zhou B."/>
            <person name="Zhang Y."/>
            <person name="Chen Z."/>
            <person name="Xu S."/>
            <person name="Zhu R."/>
            <person name="Wang S."/>
            <person name="Zhang T."/>
            <person name="Zhao G."/>
        </authorList>
    </citation>
    <scope>NUCLEOTIDE SEQUENCE [LARGE SCALE GENOMIC DNA]</scope>
    <source>
        <strain evidence="3">cv. Xinhai21</strain>
        <tissue evidence="2">Leaf</tissue>
    </source>
</reference>
<dbReference type="Proteomes" id="UP000239757">
    <property type="component" value="Unassembled WGS sequence"/>
</dbReference>
<proteinExistence type="predicted"/>
<evidence type="ECO:0008006" key="4">
    <source>
        <dbReference type="Google" id="ProtNLM"/>
    </source>
</evidence>
<protein>
    <recommendedName>
        <fullName evidence="4">DUF4283 domain-containing protein</fullName>
    </recommendedName>
</protein>
<organism evidence="2 3">
    <name type="scientific">Gossypium barbadense</name>
    <name type="common">Sea Island cotton</name>
    <name type="synonym">Hibiscus barbadensis</name>
    <dbReference type="NCBI Taxonomy" id="3634"/>
    <lineage>
        <taxon>Eukaryota</taxon>
        <taxon>Viridiplantae</taxon>
        <taxon>Streptophyta</taxon>
        <taxon>Embryophyta</taxon>
        <taxon>Tracheophyta</taxon>
        <taxon>Spermatophyta</taxon>
        <taxon>Magnoliopsida</taxon>
        <taxon>eudicotyledons</taxon>
        <taxon>Gunneridae</taxon>
        <taxon>Pentapetalae</taxon>
        <taxon>rosids</taxon>
        <taxon>malvids</taxon>
        <taxon>Malvales</taxon>
        <taxon>Malvaceae</taxon>
        <taxon>Malvoideae</taxon>
        <taxon>Gossypium</taxon>
    </lineage>
</organism>
<evidence type="ECO:0000256" key="1">
    <source>
        <dbReference type="SAM" id="MobiDB-lite"/>
    </source>
</evidence>
<name>A0A2P5WX12_GOSBA</name>
<evidence type="ECO:0000313" key="2">
    <source>
        <dbReference type="EMBL" id="PPR95638.1"/>
    </source>
</evidence>
<feature type="region of interest" description="Disordered" evidence="1">
    <location>
        <begin position="1"/>
        <end position="41"/>
    </location>
</feature>
<evidence type="ECO:0000313" key="3">
    <source>
        <dbReference type="Proteomes" id="UP000239757"/>
    </source>
</evidence>
<dbReference type="AlphaFoldDB" id="A0A2P5WX12"/>